<evidence type="ECO:0000256" key="1">
    <source>
        <dbReference type="SAM" id="Phobius"/>
    </source>
</evidence>
<evidence type="ECO:0000313" key="2">
    <source>
        <dbReference type="EMBL" id="ODQ66301.1"/>
    </source>
</evidence>
<dbReference type="OrthoDB" id="188035at2759"/>
<dbReference type="Pfam" id="PF13593">
    <property type="entry name" value="SBF_like"/>
    <property type="match status" value="1"/>
</dbReference>
<dbReference type="Proteomes" id="UP000095009">
    <property type="component" value="Unassembled WGS sequence"/>
</dbReference>
<keyword evidence="1" id="KW-0812">Transmembrane</keyword>
<dbReference type="PANTHER" id="PTHR18640">
    <property type="entry name" value="SOLUTE CARRIER FAMILY 10 MEMBER 7"/>
    <property type="match status" value="1"/>
</dbReference>
<organism evidence="2 3">
    <name type="scientific">Nadsonia fulvescens var. elongata DSM 6958</name>
    <dbReference type="NCBI Taxonomy" id="857566"/>
    <lineage>
        <taxon>Eukaryota</taxon>
        <taxon>Fungi</taxon>
        <taxon>Dikarya</taxon>
        <taxon>Ascomycota</taxon>
        <taxon>Saccharomycotina</taxon>
        <taxon>Dipodascomycetes</taxon>
        <taxon>Dipodascales</taxon>
        <taxon>Dipodascales incertae sedis</taxon>
        <taxon>Nadsonia</taxon>
    </lineage>
</organism>
<name>A0A1E3PLI4_9ASCO</name>
<dbReference type="InterPro" id="IPR016833">
    <property type="entry name" value="Put_Na-Bile_cotransptr"/>
</dbReference>
<evidence type="ECO:0000313" key="3">
    <source>
        <dbReference type="Proteomes" id="UP000095009"/>
    </source>
</evidence>
<dbReference type="PANTHER" id="PTHR18640:SF5">
    <property type="entry name" value="SODIUM_BILE ACID COTRANSPORTER 7"/>
    <property type="match status" value="1"/>
</dbReference>
<feature type="transmembrane region" description="Helical" evidence="1">
    <location>
        <begin position="57"/>
        <end position="79"/>
    </location>
</feature>
<feature type="transmembrane region" description="Helical" evidence="1">
    <location>
        <begin position="238"/>
        <end position="260"/>
    </location>
</feature>
<feature type="transmembrane region" description="Helical" evidence="1">
    <location>
        <begin position="124"/>
        <end position="146"/>
    </location>
</feature>
<dbReference type="AlphaFoldDB" id="A0A1E3PLI4"/>
<keyword evidence="1" id="KW-1133">Transmembrane helix</keyword>
<protein>
    <submittedName>
        <fullName evidence="2">Uncharacterized protein</fullName>
    </submittedName>
</protein>
<sequence length="443" mass="49265">MGVVIALAHSFPNVARSGGIIRSEYSISYGAVALIFLISGFSMPTKTLIKQAGNFRAHIVTQALSFLVTPAIMFGFAQAMRVGLGNKIDPYVTVGFIFAGCTPTTVSSNVVMTKKANGNDSLSLIEVTIGNILGAFISPALIQMFLSKNAGFSYGNPVNDSSVTELYARVMKQLGLSLFVPLFVGQVCQNLFPKFISWLMKTFKLAKIGTFCLLLLIWATFSTGFYQDAFEEVSTETMILVCFFNIAVYLLFTVICFLVARNPLIPKIFKNPAKAEANDILDDIEHTKQLTFSSKLYSLCMWFFRPFYFDRKDTVAIMLCGAAKTVALGVPLITAQYGAGNSLIGRVSIPLTLYQGEQILTAQLLIPLFKWWIGKELLEDISDDEKKSFEVEDASENIGTGLDETQKAVREYFGAQDILRRNDLYYKFDYHFNHNKACKYFIA</sequence>
<feature type="transmembrane region" description="Helical" evidence="1">
    <location>
        <begin position="205"/>
        <end position="226"/>
    </location>
</feature>
<keyword evidence="3" id="KW-1185">Reference proteome</keyword>
<proteinExistence type="predicted"/>
<feature type="transmembrane region" description="Helical" evidence="1">
    <location>
        <begin position="91"/>
        <end position="112"/>
    </location>
</feature>
<keyword evidence="1" id="KW-0472">Membrane</keyword>
<feature type="transmembrane region" description="Helical" evidence="1">
    <location>
        <begin position="27"/>
        <end position="45"/>
    </location>
</feature>
<dbReference type="STRING" id="857566.A0A1E3PLI4"/>
<accession>A0A1E3PLI4</accession>
<dbReference type="Gene3D" id="1.20.1530.20">
    <property type="match status" value="1"/>
</dbReference>
<dbReference type="InterPro" id="IPR038770">
    <property type="entry name" value="Na+/solute_symporter_sf"/>
</dbReference>
<dbReference type="EMBL" id="KV454408">
    <property type="protein sequence ID" value="ODQ66301.1"/>
    <property type="molecule type" value="Genomic_DNA"/>
</dbReference>
<dbReference type="GO" id="GO:0005886">
    <property type="term" value="C:plasma membrane"/>
    <property type="evidence" value="ECO:0007669"/>
    <property type="project" value="TreeGrafter"/>
</dbReference>
<gene>
    <name evidence="2" type="ORF">NADFUDRAFT_50220</name>
</gene>
<reference evidence="2 3" key="1">
    <citation type="journal article" date="2016" name="Proc. Natl. Acad. Sci. U.S.A.">
        <title>Comparative genomics of biotechnologically important yeasts.</title>
        <authorList>
            <person name="Riley R."/>
            <person name="Haridas S."/>
            <person name="Wolfe K.H."/>
            <person name="Lopes M.R."/>
            <person name="Hittinger C.T."/>
            <person name="Goeker M."/>
            <person name="Salamov A.A."/>
            <person name="Wisecaver J.H."/>
            <person name="Long T.M."/>
            <person name="Calvey C.H."/>
            <person name="Aerts A.L."/>
            <person name="Barry K.W."/>
            <person name="Choi C."/>
            <person name="Clum A."/>
            <person name="Coughlan A.Y."/>
            <person name="Deshpande S."/>
            <person name="Douglass A.P."/>
            <person name="Hanson S.J."/>
            <person name="Klenk H.-P."/>
            <person name="LaButti K.M."/>
            <person name="Lapidus A."/>
            <person name="Lindquist E.A."/>
            <person name="Lipzen A.M."/>
            <person name="Meier-Kolthoff J.P."/>
            <person name="Ohm R.A."/>
            <person name="Otillar R.P."/>
            <person name="Pangilinan J.L."/>
            <person name="Peng Y."/>
            <person name="Rokas A."/>
            <person name="Rosa C.A."/>
            <person name="Scheuner C."/>
            <person name="Sibirny A.A."/>
            <person name="Slot J.C."/>
            <person name="Stielow J.B."/>
            <person name="Sun H."/>
            <person name="Kurtzman C.P."/>
            <person name="Blackwell M."/>
            <person name="Grigoriev I.V."/>
            <person name="Jeffries T.W."/>
        </authorList>
    </citation>
    <scope>NUCLEOTIDE SEQUENCE [LARGE SCALE GENOMIC DNA]</scope>
    <source>
        <strain evidence="2 3">DSM 6958</strain>
    </source>
</reference>